<sequence>MKYKIIFSENAKEDLLCIVKYIRDELLSPNIAEKQSNRILSAIKTLDEMPMRCRLCEHNDWKSLGLRFLPVDNYLVFYIPDEEKKLVKIYRIIYGKRDIENQLKENITFE</sequence>
<organism evidence="2 3">
    <name type="scientific">Streptococcus anginosus</name>
    <dbReference type="NCBI Taxonomy" id="1328"/>
    <lineage>
        <taxon>Bacteria</taxon>
        <taxon>Bacillati</taxon>
        <taxon>Bacillota</taxon>
        <taxon>Bacilli</taxon>
        <taxon>Lactobacillales</taxon>
        <taxon>Streptococcaceae</taxon>
        <taxon>Streptococcus</taxon>
        <taxon>Streptococcus anginosus group</taxon>
    </lineage>
</organism>
<evidence type="ECO:0000313" key="2">
    <source>
        <dbReference type="EMBL" id="MCW1077143.1"/>
    </source>
</evidence>
<dbReference type="EMBL" id="JAPAIP010000027">
    <property type="protein sequence ID" value="MCW1077143.1"/>
    <property type="molecule type" value="Genomic_DNA"/>
</dbReference>
<reference evidence="2 3" key="1">
    <citation type="submission" date="2022-10" db="EMBL/GenBank/DDBJ databases">
        <title>Comparative genomic study of S. anginosus.</title>
        <authorList>
            <person name="Prasad A."/>
            <person name="Ene A."/>
            <person name="Jablonska S."/>
            <person name="Du J."/>
            <person name="Wolfe A.J."/>
            <person name="Putonti C."/>
        </authorList>
    </citation>
    <scope>NUCLEOTIDE SEQUENCE [LARGE SCALE GENOMIC DNA]</scope>
    <source>
        <strain evidence="2 3">UMB1339</strain>
    </source>
</reference>
<dbReference type="Gene3D" id="3.30.2310.20">
    <property type="entry name" value="RelE-like"/>
    <property type="match status" value="1"/>
</dbReference>
<gene>
    <name evidence="2" type="ORF">OJ589_08300</name>
</gene>
<dbReference type="InterPro" id="IPR035093">
    <property type="entry name" value="RelE/ParE_toxin_dom_sf"/>
</dbReference>
<protein>
    <submittedName>
        <fullName evidence="2">Type II toxin-antitoxin system RelE/ParE family toxin</fullName>
    </submittedName>
</protein>
<dbReference type="InterPro" id="IPR007712">
    <property type="entry name" value="RelE/ParE_toxin"/>
</dbReference>
<name>A0ABD4U4R3_STRAP</name>
<evidence type="ECO:0000256" key="1">
    <source>
        <dbReference type="ARBA" id="ARBA00022649"/>
    </source>
</evidence>
<evidence type="ECO:0000313" key="3">
    <source>
        <dbReference type="Proteomes" id="UP001208682"/>
    </source>
</evidence>
<dbReference type="AlphaFoldDB" id="A0ABD4U4R3"/>
<keyword evidence="1" id="KW-1277">Toxin-antitoxin system</keyword>
<proteinExistence type="predicted"/>
<dbReference type="RefSeq" id="WP_264348469.1">
    <property type="nucleotide sequence ID" value="NZ_JAKUZE010000013.1"/>
</dbReference>
<dbReference type="Pfam" id="PF05016">
    <property type="entry name" value="ParE_toxin"/>
    <property type="match status" value="1"/>
</dbReference>
<dbReference type="Proteomes" id="UP001208682">
    <property type="component" value="Unassembled WGS sequence"/>
</dbReference>
<comment type="caution">
    <text evidence="2">The sequence shown here is derived from an EMBL/GenBank/DDBJ whole genome shotgun (WGS) entry which is preliminary data.</text>
</comment>
<dbReference type="SUPFAM" id="SSF143011">
    <property type="entry name" value="RelE-like"/>
    <property type="match status" value="1"/>
</dbReference>
<accession>A0ABD4U4R3</accession>